<dbReference type="AlphaFoldDB" id="A0AAD8E572"/>
<evidence type="ECO:0000313" key="2">
    <source>
        <dbReference type="EMBL" id="KAJ9577256.1"/>
    </source>
</evidence>
<dbReference type="EMBL" id="JASPKZ010009369">
    <property type="protein sequence ID" value="KAJ9577256.1"/>
    <property type="molecule type" value="Genomic_DNA"/>
</dbReference>
<proteinExistence type="predicted"/>
<accession>A0AAD8E572</accession>
<keyword evidence="1" id="KW-0812">Transmembrane</keyword>
<feature type="transmembrane region" description="Helical" evidence="1">
    <location>
        <begin position="37"/>
        <end position="56"/>
    </location>
</feature>
<keyword evidence="3" id="KW-1185">Reference proteome</keyword>
<evidence type="ECO:0000256" key="1">
    <source>
        <dbReference type="SAM" id="Phobius"/>
    </source>
</evidence>
<name>A0AAD8E572_DIPPU</name>
<keyword evidence="1" id="KW-1133">Transmembrane helix</keyword>
<gene>
    <name evidence="2" type="ORF">L9F63_006162</name>
</gene>
<feature type="non-terminal residue" evidence="2">
    <location>
        <position position="1"/>
    </location>
</feature>
<comment type="caution">
    <text evidence="2">The sequence shown here is derived from an EMBL/GenBank/DDBJ whole genome shotgun (WGS) entry which is preliminary data.</text>
</comment>
<feature type="transmembrane region" description="Helical" evidence="1">
    <location>
        <begin position="62"/>
        <end position="82"/>
    </location>
</feature>
<reference evidence="2" key="1">
    <citation type="journal article" date="2023" name="IScience">
        <title>Live-bearing cockroach genome reveals convergent evolutionary mechanisms linked to viviparity in insects and beyond.</title>
        <authorList>
            <person name="Fouks B."/>
            <person name="Harrison M.C."/>
            <person name="Mikhailova A.A."/>
            <person name="Marchal E."/>
            <person name="English S."/>
            <person name="Carruthers M."/>
            <person name="Jennings E.C."/>
            <person name="Chiamaka E.L."/>
            <person name="Frigard R.A."/>
            <person name="Pippel M."/>
            <person name="Attardo G.M."/>
            <person name="Benoit J.B."/>
            <person name="Bornberg-Bauer E."/>
            <person name="Tobe S.S."/>
        </authorList>
    </citation>
    <scope>NUCLEOTIDE SEQUENCE</scope>
    <source>
        <strain evidence="2">Stay&amp;Tobe</strain>
    </source>
</reference>
<organism evidence="2 3">
    <name type="scientific">Diploptera punctata</name>
    <name type="common">Pacific beetle cockroach</name>
    <dbReference type="NCBI Taxonomy" id="6984"/>
    <lineage>
        <taxon>Eukaryota</taxon>
        <taxon>Metazoa</taxon>
        <taxon>Ecdysozoa</taxon>
        <taxon>Arthropoda</taxon>
        <taxon>Hexapoda</taxon>
        <taxon>Insecta</taxon>
        <taxon>Pterygota</taxon>
        <taxon>Neoptera</taxon>
        <taxon>Polyneoptera</taxon>
        <taxon>Dictyoptera</taxon>
        <taxon>Blattodea</taxon>
        <taxon>Blaberoidea</taxon>
        <taxon>Blaberidae</taxon>
        <taxon>Diplopterinae</taxon>
        <taxon>Diploptera</taxon>
    </lineage>
</organism>
<reference evidence="2" key="2">
    <citation type="submission" date="2023-05" db="EMBL/GenBank/DDBJ databases">
        <authorList>
            <person name="Fouks B."/>
        </authorList>
    </citation>
    <scope>NUCLEOTIDE SEQUENCE</scope>
    <source>
        <strain evidence="2">Stay&amp;Tobe</strain>
        <tissue evidence="2">Testes</tissue>
    </source>
</reference>
<keyword evidence="1" id="KW-0472">Membrane</keyword>
<sequence>LILSAGLGTNTESTNPKNYIFQNNFRKKKIEDDVRPVAVLCFANITYYILIARIYINFKFPVVFIVTLYGIAFFCGLGYRVGGKKEYEYGVPRPRLHFIFVFFLNIFLEAVLTNNSGVELMLIFSQYSLARYGNVLTLG</sequence>
<feature type="transmembrane region" description="Helical" evidence="1">
    <location>
        <begin position="94"/>
        <end position="112"/>
    </location>
</feature>
<feature type="non-terminal residue" evidence="2">
    <location>
        <position position="139"/>
    </location>
</feature>
<evidence type="ECO:0000313" key="3">
    <source>
        <dbReference type="Proteomes" id="UP001233999"/>
    </source>
</evidence>
<protein>
    <submittedName>
        <fullName evidence="2">Uncharacterized protein</fullName>
    </submittedName>
</protein>
<dbReference type="Proteomes" id="UP001233999">
    <property type="component" value="Unassembled WGS sequence"/>
</dbReference>